<keyword evidence="1" id="KW-0732">Signal</keyword>
<evidence type="ECO:0000313" key="2">
    <source>
        <dbReference type="EMBL" id="MBU3813851.1"/>
    </source>
</evidence>
<gene>
    <name evidence="2" type="ORF">H9791_04995</name>
</gene>
<evidence type="ECO:0000256" key="1">
    <source>
        <dbReference type="SAM" id="SignalP"/>
    </source>
</evidence>
<proteinExistence type="predicted"/>
<name>A0A9E2KGQ8_9BACE</name>
<accession>A0A9E2KGQ8</accession>
<dbReference type="AlphaFoldDB" id="A0A9E2KGQ8"/>
<feature type="chain" id="PRO_5038608364" description="Outer membrane protein beta-barrel domain-containing protein" evidence="1">
    <location>
        <begin position="22"/>
        <end position="303"/>
    </location>
</feature>
<comment type="caution">
    <text evidence="2">The sequence shown here is derived from an EMBL/GenBank/DDBJ whole genome shotgun (WGS) entry which is preliminary data.</text>
</comment>
<reference evidence="2" key="2">
    <citation type="submission" date="2021-04" db="EMBL/GenBank/DDBJ databases">
        <authorList>
            <person name="Gilroy R."/>
        </authorList>
    </citation>
    <scope>NUCLEOTIDE SEQUENCE</scope>
    <source>
        <strain evidence="2">B3-3758</strain>
    </source>
</reference>
<sequence>MNTKNILAGMLLATLSLPAFAQQTNDSIRRATIEARGDSVVIRKGAGDLRIRVYEEQAEEGEEPQEVEIYEGIYLEREDETTNTFLDALPFIPKKKKYNAYDPHNSGIYIGFARMTDNFMGFGDSKRFPQDLSRSWEFGFNFLSAYHNFKRNPHWGLNIGASWGYRSFNIDGDVALVKENGQSVFSAGDSDTHYSRSRMRHFFFRIPITVEWQQRISTRTRMFFNFGPEIEIRHGMKSFTHINGGKKTRVGRGMYVNPVGVSLLAQAGFGNLGFYLRYNTYSFFQKGKGPDVEPLSFGIAWYW</sequence>
<dbReference type="Proteomes" id="UP000824236">
    <property type="component" value="Unassembled WGS sequence"/>
</dbReference>
<evidence type="ECO:0008006" key="4">
    <source>
        <dbReference type="Google" id="ProtNLM"/>
    </source>
</evidence>
<feature type="signal peptide" evidence="1">
    <location>
        <begin position="1"/>
        <end position="21"/>
    </location>
</feature>
<protein>
    <recommendedName>
        <fullName evidence="4">Outer membrane protein beta-barrel domain-containing protein</fullName>
    </recommendedName>
</protein>
<evidence type="ECO:0000313" key="3">
    <source>
        <dbReference type="Proteomes" id="UP000824236"/>
    </source>
</evidence>
<reference evidence="2" key="1">
    <citation type="journal article" date="2021" name="PeerJ">
        <title>Extensive microbial diversity within the chicken gut microbiome revealed by metagenomics and culture.</title>
        <authorList>
            <person name="Gilroy R."/>
            <person name="Ravi A."/>
            <person name="Getino M."/>
            <person name="Pursley I."/>
            <person name="Horton D.L."/>
            <person name="Alikhan N.F."/>
            <person name="Baker D."/>
            <person name="Gharbi K."/>
            <person name="Hall N."/>
            <person name="Watson M."/>
            <person name="Adriaenssens E.M."/>
            <person name="Foster-Nyarko E."/>
            <person name="Jarju S."/>
            <person name="Secka A."/>
            <person name="Antonio M."/>
            <person name="Oren A."/>
            <person name="Chaudhuri R.R."/>
            <person name="La Ragione R."/>
            <person name="Hildebrand F."/>
            <person name="Pallen M.J."/>
        </authorList>
    </citation>
    <scope>NUCLEOTIDE SEQUENCE</scope>
    <source>
        <strain evidence="2">B3-3758</strain>
    </source>
</reference>
<dbReference type="EMBL" id="JAHLFO010000063">
    <property type="protein sequence ID" value="MBU3813851.1"/>
    <property type="molecule type" value="Genomic_DNA"/>
</dbReference>
<organism evidence="2 3">
    <name type="scientific">Candidatus Bacteroides intestinipullorum</name>
    <dbReference type="NCBI Taxonomy" id="2838471"/>
    <lineage>
        <taxon>Bacteria</taxon>
        <taxon>Pseudomonadati</taxon>
        <taxon>Bacteroidota</taxon>
        <taxon>Bacteroidia</taxon>
        <taxon>Bacteroidales</taxon>
        <taxon>Bacteroidaceae</taxon>
        <taxon>Bacteroides</taxon>
    </lineage>
</organism>